<dbReference type="InterPro" id="IPR003798">
    <property type="entry name" value="DNA_recombination_RmuC"/>
</dbReference>
<keyword evidence="1 3" id="KW-0175">Coiled coil</keyword>
<comment type="caution">
    <text evidence="4">The sequence shown here is derived from an EMBL/GenBank/DDBJ whole genome shotgun (WGS) entry which is preliminary data.</text>
</comment>
<dbReference type="PANTHER" id="PTHR30563:SF0">
    <property type="entry name" value="DNA RECOMBINATION PROTEIN RMUC"/>
    <property type="match status" value="1"/>
</dbReference>
<dbReference type="SUPFAM" id="SSF58113">
    <property type="entry name" value="Apolipoprotein A-I"/>
    <property type="match status" value="1"/>
</dbReference>
<evidence type="ECO:0000256" key="1">
    <source>
        <dbReference type="ARBA" id="ARBA00023054"/>
    </source>
</evidence>
<reference evidence="4" key="1">
    <citation type="submission" date="2019-03" db="EMBL/GenBank/DDBJ databases">
        <title>Single cell metagenomics reveals metabolic interactions within the superorganism composed of flagellate Streblomastix strix and complex community of Bacteroidetes bacteria on its surface.</title>
        <authorList>
            <person name="Treitli S.C."/>
            <person name="Kolisko M."/>
            <person name="Husnik F."/>
            <person name="Keeling P."/>
            <person name="Hampl V."/>
        </authorList>
    </citation>
    <scope>NUCLEOTIDE SEQUENCE</scope>
    <source>
        <strain evidence="4">STM</strain>
    </source>
</reference>
<name>A0A5J4SCT9_9ZZZZ</name>
<sequence length="515" mass="58763">MTTILLIGIAILLIVNIYLTSRVKKGDSADELKSILIKIDSDISKIDPLIRDEFGRSREENQQSFKNNREELSTSFKLLGETLTKTITDLSTAQKNQFDTFSKQLGELVKSFDEKTKSLQEQLEKSAKDNRTEQANSLKSFEEKFTLNVKEFNNLQKQKFDDLLNKQEQIKKDTEDRLKEIRETVESKLKTLQEDNNKKLEEMRIVVDEKLQESVEKRFNESFKLISDRLELVHKGLGEMQSLASGVGDLKKVLTNVKTRGNLGEIQLGAILEQILSPEQYDQNAIVKKGSQEQERVEYVIKLPGKDNDNKSLLLPIDSKFPNEDYQRLLEAYDNIANLTPDTVKLATNQFENSVKKNAKDIRDKYINPPVTTDFAIMFVPTEGLYAEILRRTGLFEVLQRDFKITVVGPTNLVAFLSSLQMGFQTLAIEKRSSEVWGILSAVKTEFGRFGEVLAKTKKKLTDAVNVIENAEQRSRTIERKLRTVQELPQEEANALLGEAIEVEPDNEQTDNDET</sequence>
<evidence type="ECO:0008006" key="5">
    <source>
        <dbReference type="Google" id="ProtNLM"/>
    </source>
</evidence>
<organism evidence="4">
    <name type="scientific">termite gut metagenome</name>
    <dbReference type="NCBI Taxonomy" id="433724"/>
    <lineage>
        <taxon>unclassified sequences</taxon>
        <taxon>metagenomes</taxon>
        <taxon>organismal metagenomes</taxon>
    </lineage>
</organism>
<evidence type="ECO:0000256" key="3">
    <source>
        <dbReference type="SAM" id="Coils"/>
    </source>
</evidence>
<evidence type="ECO:0000256" key="2">
    <source>
        <dbReference type="ARBA" id="ARBA00023172"/>
    </source>
</evidence>
<accession>A0A5J4SCT9</accession>
<dbReference type="Pfam" id="PF02646">
    <property type="entry name" value="RmuC"/>
    <property type="match status" value="1"/>
</dbReference>
<feature type="coiled-coil region" evidence="3">
    <location>
        <begin position="454"/>
        <end position="488"/>
    </location>
</feature>
<proteinExistence type="predicted"/>
<gene>
    <name evidence="4" type="ORF">EZS27_008519</name>
</gene>
<dbReference type="AlphaFoldDB" id="A0A5J4SCT9"/>
<dbReference type="PANTHER" id="PTHR30563">
    <property type="entry name" value="DNA RECOMBINATION PROTEIN RMUC"/>
    <property type="match status" value="1"/>
</dbReference>
<evidence type="ECO:0000313" key="4">
    <source>
        <dbReference type="EMBL" id="KAA6343817.1"/>
    </source>
</evidence>
<feature type="coiled-coil region" evidence="3">
    <location>
        <begin position="164"/>
        <end position="209"/>
    </location>
</feature>
<protein>
    <recommendedName>
        <fullName evidence="5">DNA recombination protein RmuC</fullName>
    </recommendedName>
</protein>
<dbReference type="GO" id="GO:0006310">
    <property type="term" value="P:DNA recombination"/>
    <property type="evidence" value="ECO:0007669"/>
    <property type="project" value="UniProtKB-KW"/>
</dbReference>
<dbReference type="EMBL" id="SNRY01000250">
    <property type="protein sequence ID" value="KAA6343817.1"/>
    <property type="molecule type" value="Genomic_DNA"/>
</dbReference>
<keyword evidence="2" id="KW-0233">DNA recombination</keyword>